<gene>
    <name evidence="2" type="ORF">U9M48_041191</name>
</gene>
<reference evidence="2 3" key="1">
    <citation type="submission" date="2024-02" db="EMBL/GenBank/DDBJ databases">
        <title>High-quality chromosome-scale genome assembly of Pensacola bahiagrass (Paspalum notatum Flugge var. saurae).</title>
        <authorList>
            <person name="Vega J.M."/>
            <person name="Podio M."/>
            <person name="Orjuela J."/>
            <person name="Siena L.A."/>
            <person name="Pessino S.C."/>
            <person name="Combes M.C."/>
            <person name="Mariac C."/>
            <person name="Albertini E."/>
            <person name="Pupilli F."/>
            <person name="Ortiz J.P.A."/>
            <person name="Leblanc O."/>
        </authorList>
    </citation>
    <scope>NUCLEOTIDE SEQUENCE [LARGE SCALE GENOMIC DNA]</scope>
    <source>
        <strain evidence="2">R1</strain>
        <tissue evidence="2">Leaf</tissue>
    </source>
</reference>
<feature type="region of interest" description="Disordered" evidence="1">
    <location>
        <begin position="156"/>
        <end position="274"/>
    </location>
</feature>
<dbReference type="AlphaFoldDB" id="A0AAQ3UQ01"/>
<accession>A0AAQ3UQ01</accession>
<keyword evidence="3" id="KW-1185">Reference proteome</keyword>
<protein>
    <submittedName>
        <fullName evidence="2">Uncharacterized protein</fullName>
    </submittedName>
</protein>
<feature type="compositionally biased region" description="Low complexity" evidence="1">
    <location>
        <begin position="1"/>
        <end position="10"/>
    </location>
</feature>
<feature type="compositionally biased region" description="Basic and acidic residues" evidence="1">
    <location>
        <begin position="34"/>
        <end position="44"/>
    </location>
</feature>
<dbReference type="Proteomes" id="UP001341281">
    <property type="component" value="Chromosome 09"/>
</dbReference>
<feature type="region of interest" description="Disordered" evidence="1">
    <location>
        <begin position="1"/>
        <end position="122"/>
    </location>
</feature>
<evidence type="ECO:0000313" key="2">
    <source>
        <dbReference type="EMBL" id="WVZ95423.1"/>
    </source>
</evidence>
<evidence type="ECO:0000256" key="1">
    <source>
        <dbReference type="SAM" id="MobiDB-lite"/>
    </source>
</evidence>
<name>A0AAQ3UQ01_PASNO</name>
<sequence length="274" mass="29585">SASPPRGLAPRVPPPNTAAARRIRPARSNPAPDPTRHHWDEPHAARHSRTIRALPSALARDGLLDPQSPPDSPTTRALPRLSCASATDAHRRCIAPPPPRQPGTAAAPPAPPRPTHAAAVPVPRRIAAVSRLRDRRAPPYCAPAANTRRRRLACASAANARGRRLRAPTRHSRAAALRAQTPPPTSAPRATPCRLRLRGQRVRPPSPRPDAGTAEPRPSARRRRRRHRLHGRPLIACASAANARGRRLRAPTRADAASRPATTTPSHRSSSDRQ</sequence>
<proteinExistence type="predicted"/>
<feature type="compositionally biased region" description="Basic residues" evidence="1">
    <location>
        <begin position="219"/>
        <end position="231"/>
    </location>
</feature>
<organism evidence="2 3">
    <name type="scientific">Paspalum notatum var. saurae</name>
    <dbReference type="NCBI Taxonomy" id="547442"/>
    <lineage>
        <taxon>Eukaryota</taxon>
        <taxon>Viridiplantae</taxon>
        <taxon>Streptophyta</taxon>
        <taxon>Embryophyta</taxon>
        <taxon>Tracheophyta</taxon>
        <taxon>Spermatophyta</taxon>
        <taxon>Magnoliopsida</taxon>
        <taxon>Liliopsida</taxon>
        <taxon>Poales</taxon>
        <taxon>Poaceae</taxon>
        <taxon>PACMAD clade</taxon>
        <taxon>Panicoideae</taxon>
        <taxon>Andropogonodae</taxon>
        <taxon>Paspaleae</taxon>
        <taxon>Paspalinae</taxon>
        <taxon>Paspalum</taxon>
    </lineage>
</organism>
<evidence type="ECO:0000313" key="3">
    <source>
        <dbReference type="Proteomes" id="UP001341281"/>
    </source>
</evidence>
<feature type="non-terminal residue" evidence="2">
    <location>
        <position position="1"/>
    </location>
</feature>
<feature type="compositionally biased region" description="Basic residues" evidence="1">
    <location>
        <begin position="161"/>
        <end position="173"/>
    </location>
</feature>
<dbReference type="EMBL" id="CP144753">
    <property type="protein sequence ID" value="WVZ95423.1"/>
    <property type="molecule type" value="Genomic_DNA"/>
</dbReference>